<evidence type="ECO:0000256" key="1">
    <source>
        <dbReference type="SAM" id="MobiDB-lite"/>
    </source>
</evidence>
<gene>
    <name evidence="3" type="ORF">ABL78_7608</name>
</gene>
<keyword evidence="2" id="KW-1133">Transmembrane helix</keyword>
<feature type="transmembrane region" description="Helical" evidence="2">
    <location>
        <begin position="6"/>
        <end position="31"/>
    </location>
</feature>
<keyword evidence="4" id="KW-1185">Reference proteome</keyword>
<dbReference type="EMBL" id="LJSK01000388">
    <property type="protein sequence ID" value="KPI83360.1"/>
    <property type="molecule type" value="Genomic_DNA"/>
</dbReference>
<protein>
    <submittedName>
        <fullName evidence="3">Uncharacterized protein</fullName>
    </submittedName>
</protein>
<feature type="region of interest" description="Disordered" evidence="1">
    <location>
        <begin position="121"/>
        <end position="181"/>
    </location>
</feature>
<dbReference type="OMA" id="HRDTERH"/>
<comment type="caution">
    <text evidence="3">The sequence shown here is derived from an EMBL/GenBank/DDBJ whole genome shotgun (WGS) entry which is preliminary data.</text>
</comment>
<organism evidence="3 4">
    <name type="scientific">Leptomonas seymouri</name>
    <dbReference type="NCBI Taxonomy" id="5684"/>
    <lineage>
        <taxon>Eukaryota</taxon>
        <taxon>Discoba</taxon>
        <taxon>Euglenozoa</taxon>
        <taxon>Kinetoplastea</taxon>
        <taxon>Metakinetoplastina</taxon>
        <taxon>Trypanosomatida</taxon>
        <taxon>Trypanosomatidae</taxon>
        <taxon>Leishmaniinae</taxon>
        <taxon>Leptomonas</taxon>
    </lineage>
</organism>
<sequence length="358" mass="38536">MTRSTSIIFLYFAWAIVVIFLALVITIFSTFREKRSSQRLRAGSAQATETPALPATVLVNSVNDMDAPEQRAAVLAATGNAYVYATVQPSSPEQDAWYVSQHAQIARGLETPPRGLADVTAGTAETGSPFSFAAHTGARRGWSESGEDEDSSPGAYPPRHTSGHRDTERHSTRATGRVRSSVVTLHPRPLDEPAAFVLYPSHPGSPMPLGVLYINPLAPTDAHRSSVNGQAGLAPSVETLYRAAPQHSSNAPTPQPSPHFLFAPPSRRDRQRHLSGAPINGTMTEAVDEVVDGCCCDEYGRRFSVQQAKDLYGEATYLQRATPVVVRASDDVDAAEGKIEARSEALSFMTSADSSFEL</sequence>
<name>A0A0N1I0D2_LEPSE</name>
<dbReference type="OrthoDB" id="266040at2759"/>
<reference evidence="3 4" key="1">
    <citation type="journal article" date="2015" name="PLoS Pathog.">
        <title>Leptomonas seymouri: Adaptations to the Dixenous Life Cycle Analyzed by Genome Sequencing, Transcriptome Profiling and Co-infection with Leishmania donovani.</title>
        <authorList>
            <person name="Kraeva N."/>
            <person name="Butenko A."/>
            <person name="Hlavacova J."/>
            <person name="Kostygov A."/>
            <person name="Myskova J."/>
            <person name="Grybchuk D."/>
            <person name="Lestinova T."/>
            <person name="Votypka J."/>
            <person name="Volf P."/>
            <person name="Opperdoes F."/>
            <person name="Flegontov P."/>
            <person name="Lukes J."/>
            <person name="Yurchenko V."/>
        </authorList>
    </citation>
    <scope>NUCLEOTIDE SEQUENCE [LARGE SCALE GENOMIC DNA]</scope>
    <source>
        <strain evidence="3 4">ATCC 30220</strain>
    </source>
</reference>
<keyword evidence="2" id="KW-0812">Transmembrane</keyword>
<evidence type="ECO:0000256" key="2">
    <source>
        <dbReference type="SAM" id="Phobius"/>
    </source>
</evidence>
<evidence type="ECO:0000313" key="3">
    <source>
        <dbReference type="EMBL" id="KPI83360.1"/>
    </source>
</evidence>
<evidence type="ECO:0000313" key="4">
    <source>
        <dbReference type="Proteomes" id="UP000038009"/>
    </source>
</evidence>
<dbReference type="AlphaFoldDB" id="A0A0N1I0D2"/>
<keyword evidence="2" id="KW-0472">Membrane</keyword>
<feature type="region of interest" description="Disordered" evidence="1">
    <location>
        <begin position="244"/>
        <end position="278"/>
    </location>
</feature>
<proteinExistence type="predicted"/>
<dbReference type="VEuPathDB" id="TriTrypDB:Lsey_0388_0040"/>
<dbReference type="Proteomes" id="UP000038009">
    <property type="component" value="Unassembled WGS sequence"/>
</dbReference>
<accession>A0A0N1I0D2</accession>